<feature type="domain" description="CSD" evidence="5">
    <location>
        <begin position="87"/>
        <end position="150"/>
    </location>
</feature>
<feature type="domain" description="CSD" evidence="5">
    <location>
        <begin position="161"/>
        <end position="223"/>
    </location>
</feature>
<evidence type="ECO:0000256" key="3">
    <source>
        <dbReference type="RuleBase" id="RU000408"/>
    </source>
</evidence>
<dbReference type="InterPro" id="IPR002059">
    <property type="entry name" value="CSP_DNA-bd"/>
</dbReference>
<dbReference type="FunFam" id="2.40.50.140:FF:000006">
    <property type="entry name" value="Cold shock protein CspC"/>
    <property type="match status" value="1"/>
</dbReference>
<dbReference type="CDD" id="cd04458">
    <property type="entry name" value="CSP_CDS"/>
    <property type="match status" value="4"/>
</dbReference>
<dbReference type="SUPFAM" id="SSF50249">
    <property type="entry name" value="Nucleic acid-binding proteins"/>
    <property type="match status" value="4"/>
</dbReference>
<organism evidence="6 7">
    <name type="scientific">Motilibacter peucedani</name>
    <dbReference type="NCBI Taxonomy" id="598650"/>
    <lineage>
        <taxon>Bacteria</taxon>
        <taxon>Bacillati</taxon>
        <taxon>Actinomycetota</taxon>
        <taxon>Actinomycetes</taxon>
        <taxon>Motilibacterales</taxon>
        <taxon>Motilibacteraceae</taxon>
        <taxon>Motilibacter</taxon>
    </lineage>
</organism>
<dbReference type="PRINTS" id="PR00050">
    <property type="entry name" value="COLDSHOCK"/>
</dbReference>
<dbReference type="PROSITE" id="PS51857">
    <property type="entry name" value="CSD_2"/>
    <property type="match status" value="4"/>
</dbReference>
<feature type="domain" description="CSD" evidence="5">
    <location>
        <begin position="1"/>
        <end position="66"/>
    </location>
</feature>
<evidence type="ECO:0000313" key="7">
    <source>
        <dbReference type="Proteomes" id="UP000281955"/>
    </source>
</evidence>
<evidence type="ECO:0000256" key="1">
    <source>
        <dbReference type="ARBA" id="ARBA00004496"/>
    </source>
</evidence>
<dbReference type="EMBL" id="RBWV01000013">
    <property type="protein sequence ID" value="RKS72546.1"/>
    <property type="molecule type" value="Genomic_DNA"/>
</dbReference>
<dbReference type="InParanoid" id="A0A420XMP5"/>
<keyword evidence="2" id="KW-0963">Cytoplasm</keyword>
<proteinExistence type="predicted"/>
<comment type="subcellular location">
    <subcellularLocation>
        <location evidence="1 3">Cytoplasm</location>
    </subcellularLocation>
</comment>
<feature type="compositionally biased region" description="Basic and acidic residues" evidence="4">
    <location>
        <begin position="234"/>
        <end position="270"/>
    </location>
</feature>
<dbReference type="Pfam" id="PF00313">
    <property type="entry name" value="CSD"/>
    <property type="match status" value="4"/>
</dbReference>
<sequence length="346" mass="37277">MQGTVRWFNADKGFGFLEPDDGEADVFVHFRAIVADGGFRTLEEGQRVEFERVDGERGPQAEDVRLVAAEREPQDAPPAVHEPASGLSLGTVLWFDPDKGFGFLSPDDGGEDVFVHLSSLVGVHFLDEGQKVEFEVAEGPRGPQAEKVRPVADPAAGDVLTFTGTVHWFDQEKGFGFITPDDVFVHFSAISGGTGFRTLDEGQKVEFAVGAGQRGLQAEKVRVVGAVAAPARGPKRDAPPRRDAAPRRDSYERRDAAPRRDSYERRDAPARRPAGGGSGGNGTVQWFSADKGFGFITPDDGSADVFVHFSAIAEKGGFRTLEEGQRVAFGTTPTDRGPHAVDVTPL</sequence>
<accession>A0A420XMP5</accession>
<evidence type="ECO:0000259" key="5">
    <source>
        <dbReference type="PROSITE" id="PS51857"/>
    </source>
</evidence>
<dbReference type="InterPro" id="IPR011129">
    <property type="entry name" value="CSD"/>
</dbReference>
<dbReference type="GO" id="GO:0003676">
    <property type="term" value="F:nucleic acid binding"/>
    <property type="evidence" value="ECO:0007669"/>
    <property type="project" value="InterPro"/>
</dbReference>
<gene>
    <name evidence="6" type="ORF">CLV35_2793</name>
</gene>
<reference evidence="6 7" key="1">
    <citation type="submission" date="2018-10" db="EMBL/GenBank/DDBJ databases">
        <title>Genomic Encyclopedia of Archaeal and Bacterial Type Strains, Phase II (KMG-II): from individual species to whole genera.</title>
        <authorList>
            <person name="Goeker M."/>
        </authorList>
    </citation>
    <scope>NUCLEOTIDE SEQUENCE [LARGE SCALE GENOMIC DNA]</scope>
    <source>
        <strain evidence="6 7">RP-AC37</strain>
    </source>
</reference>
<dbReference type="PANTHER" id="PTHR11544">
    <property type="entry name" value="COLD SHOCK DOMAIN CONTAINING PROTEINS"/>
    <property type="match status" value="1"/>
</dbReference>
<dbReference type="AlphaFoldDB" id="A0A420XMP5"/>
<dbReference type="OrthoDB" id="9791685at2"/>
<dbReference type="PROSITE" id="PS00352">
    <property type="entry name" value="CSD_1"/>
    <property type="match status" value="3"/>
</dbReference>
<keyword evidence="7" id="KW-1185">Reference proteome</keyword>
<evidence type="ECO:0000313" key="6">
    <source>
        <dbReference type="EMBL" id="RKS72546.1"/>
    </source>
</evidence>
<comment type="caution">
    <text evidence="6">The sequence shown here is derived from an EMBL/GenBank/DDBJ whole genome shotgun (WGS) entry which is preliminary data.</text>
</comment>
<evidence type="ECO:0000256" key="2">
    <source>
        <dbReference type="ARBA" id="ARBA00022490"/>
    </source>
</evidence>
<feature type="region of interest" description="Disordered" evidence="4">
    <location>
        <begin position="227"/>
        <end position="283"/>
    </location>
</feature>
<protein>
    <submittedName>
        <fullName evidence="6">CspA family cold shock protein</fullName>
    </submittedName>
</protein>
<dbReference type="RefSeq" id="WP_147431968.1">
    <property type="nucleotide sequence ID" value="NZ_RBWV01000013.1"/>
</dbReference>
<dbReference type="Proteomes" id="UP000281955">
    <property type="component" value="Unassembled WGS sequence"/>
</dbReference>
<dbReference type="InterPro" id="IPR019844">
    <property type="entry name" value="CSD_CS"/>
</dbReference>
<dbReference type="Gene3D" id="2.40.50.140">
    <property type="entry name" value="Nucleic acid-binding proteins"/>
    <property type="match status" value="4"/>
</dbReference>
<feature type="domain" description="CSD" evidence="5">
    <location>
        <begin position="279"/>
        <end position="345"/>
    </location>
</feature>
<name>A0A420XMP5_9ACTN</name>
<evidence type="ECO:0000256" key="4">
    <source>
        <dbReference type="SAM" id="MobiDB-lite"/>
    </source>
</evidence>
<dbReference type="InterPro" id="IPR012340">
    <property type="entry name" value="NA-bd_OB-fold"/>
</dbReference>
<dbReference type="SMART" id="SM00357">
    <property type="entry name" value="CSP"/>
    <property type="match status" value="4"/>
</dbReference>
<dbReference type="GO" id="GO:0005737">
    <property type="term" value="C:cytoplasm"/>
    <property type="evidence" value="ECO:0007669"/>
    <property type="project" value="UniProtKB-SubCell"/>
</dbReference>
<dbReference type="InterPro" id="IPR050181">
    <property type="entry name" value="Cold_shock_domain"/>
</dbReference>